<evidence type="ECO:0000256" key="13">
    <source>
        <dbReference type="RuleBase" id="RU361118"/>
    </source>
</evidence>
<keyword evidence="15" id="KW-1185">Reference proteome</keyword>
<dbReference type="InterPro" id="IPR036412">
    <property type="entry name" value="HAD-like_sf"/>
</dbReference>
<comment type="similarity">
    <text evidence="3 13">Belongs to the eukaryotic PMM family.</text>
</comment>
<dbReference type="Proteomes" id="UP000094112">
    <property type="component" value="Unassembled WGS sequence"/>
</dbReference>
<dbReference type="InterPro" id="IPR023214">
    <property type="entry name" value="HAD_sf"/>
</dbReference>
<dbReference type="Pfam" id="PF03332">
    <property type="entry name" value="PMM"/>
    <property type="match status" value="1"/>
</dbReference>
<evidence type="ECO:0000256" key="5">
    <source>
        <dbReference type="ARBA" id="ARBA00012730"/>
    </source>
</evidence>
<name>A0A1E3P4G4_WICAA</name>
<dbReference type="InterPro" id="IPR005002">
    <property type="entry name" value="PMM"/>
</dbReference>
<dbReference type="UniPathway" id="UPA00126">
    <property type="reaction ID" value="UER00424"/>
</dbReference>
<comment type="pathway">
    <text evidence="2 13">Nucleotide-sugar biosynthesis; GDP-alpha-D-mannose biosynthesis; alpha-D-mannose 1-phosphate from D-fructose 6-phosphate: step 2/2.</text>
</comment>
<feature type="active site" description="Nucleophile" evidence="10">
    <location>
        <position position="17"/>
    </location>
</feature>
<evidence type="ECO:0000313" key="14">
    <source>
        <dbReference type="EMBL" id="ODQ60160.1"/>
    </source>
</evidence>
<dbReference type="SUPFAM" id="SSF56784">
    <property type="entry name" value="HAD-like"/>
    <property type="match status" value="1"/>
</dbReference>
<evidence type="ECO:0000313" key="15">
    <source>
        <dbReference type="Proteomes" id="UP000094112"/>
    </source>
</evidence>
<keyword evidence="8 12" id="KW-0460">Magnesium</keyword>
<keyword evidence="7 12" id="KW-0479">Metal-binding</keyword>
<dbReference type="GO" id="GO:0046872">
    <property type="term" value="F:metal ion binding"/>
    <property type="evidence" value="ECO:0007669"/>
    <property type="project" value="UniProtKB-KW"/>
</dbReference>
<evidence type="ECO:0000256" key="10">
    <source>
        <dbReference type="PIRSR" id="PIRSR605002-1"/>
    </source>
</evidence>
<feature type="binding site" evidence="11">
    <location>
        <position position="146"/>
    </location>
    <ligand>
        <name>alpha-D-mannose 1-phosphate</name>
        <dbReference type="ChEBI" id="CHEBI:58409"/>
    </ligand>
</feature>
<dbReference type="GO" id="GO:0006487">
    <property type="term" value="P:protein N-linked glycosylation"/>
    <property type="evidence" value="ECO:0007669"/>
    <property type="project" value="TreeGrafter"/>
</dbReference>
<dbReference type="InterPro" id="IPR006379">
    <property type="entry name" value="HAD-SF_hydro_IIB"/>
</dbReference>
<dbReference type="GO" id="GO:0009298">
    <property type="term" value="P:GDP-mannose biosynthetic process"/>
    <property type="evidence" value="ECO:0007669"/>
    <property type="project" value="UniProtKB-UniPathway"/>
</dbReference>
<dbReference type="OrthoDB" id="10264771at2759"/>
<feature type="binding site" evidence="12">
    <location>
        <position position="214"/>
    </location>
    <ligand>
        <name>Mg(2+)</name>
        <dbReference type="ChEBI" id="CHEBI:18420"/>
        <label>1</label>
    </ligand>
</feature>
<dbReference type="CDD" id="cd02585">
    <property type="entry name" value="HAD_PMM"/>
    <property type="match status" value="1"/>
</dbReference>
<organism evidence="14 15">
    <name type="scientific">Wickerhamomyces anomalus (strain ATCC 58044 / CBS 1984 / NCYC 433 / NRRL Y-366-8)</name>
    <name type="common">Yeast</name>
    <name type="synonym">Hansenula anomala</name>
    <dbReference type="NCBI Taxonomy" id="683960"/>
    <lineage>
        <taxon>Eukaryota</taxon>
        <taxon>Fungi</taxon>
        <taxon>Dikarya</taxon>
        <taxon>Ascomycota</taxon>
        <taxon>Saccharomycotina</taxon>
        <taxon>Saccharomycetes</taxon>
        <taxon>Phaffomycetales</taxon>
        <taxon>Wickerhamomycetaceae</taxon>
        <taxon>Wickerhamomyces</taxon>
    </lineage>
</organism>
<accession>A0A1E3P4G4</accession>
<dbReference type="NCBIfam" id="TIGR01484">
    <property type="entry name" value="HAD-SF-IIB"/>
    <property type="match status" value="1"/>
</dbReference>
<protein>
    <recommendedName>
        <fullName evidence="5 13">Phosphomannomutase</fullName>
        <ecNumber evidence="5 13">5.4.2.8</ecNumber>
    </recommendedName>
</protein>
<dbReference type="GeneID" id="30198922"/>
<feature type="binding site" evidence="12">
    <location>
        <position position="19"/>
    </location>
    <ligand>
        <name>Mg(2+)</name>
        <dbReference type="ChEBI" id="CHEBI:18420"/>
        <label>1</label>
    </ligand>
</feature>
<comment type="catalytic activity">
    <reaction evidence="13">
        <text>alpha-D-mannose 1-phosphate = D-mannose 6-phosphate</text>
        <dbReference type="Rhea" id="RHEA:11140"/>
        <dbReference type="ChEBI" id="CHEBI:58409"/>
        <dbReference type="ChEBI" id="CHEBI:58735"/>
        <dbReference type="EC" id="5.4.2.8"/>
    </reaction>
</comment>
<sequence>MTSFQDREFPNALILFDADNCLTLPEKPVCEELKMLLCQLRIKVAIGFVSGSDLSVQVEHLGPTILKDFDFCFSENGLVAYKLGQLISSQSFISWIGDENYNELVSFILSYLAHLDLPKRRGTFIEFSNGMIKVSPIGKNSTIEERIEFERHDKEFLIRESFIKALQAKFQSLGLSYLISGSISFDIFPSGWDKSYALRHLENEGFDEVYFFGDKCIKCDNSWTFGDSGIIHCPVQGPEDTFIKLRDIFQGL</sequence>
<dbReference type="STRING" id="683960.A0A1E3P4G4"/>
<dbReference type="GO" id="GO:0006013">
    <property type="term" value="P:mannose metabolic process"/>
    <property type="evidence" value="ECO:0007669"/>
    <property type="project" value="TreeGrafter"/>
</dbReference>
<evidence type="ECO:0000256" key="7">
    <source>
        <dbReference type="ARBA" id="ARBA00022723"/>
    </source>
</evidence>
<gene>
    <name evidence="14" type="ORF">WICANDRAFT_29993</name>
</gene>
<evidence type="ECO:0000256" key="4">
    <source>
        <dbReference type="ARBA" id="ARBA00011738"/>
    </source>
</evidence>
<evidence type="ECO:0000256" key="11">
    <source>
        <dbReference type="PIRSR" id="PIRSR605002-2"/>
    </source>
</evidence>
<evidence type="ECO:0000256" key="9">
    <source>
        <dbReference type="ARBA" id="ARBA00023235"/>
    </source>
</evidence>
<comment type="subunit">
    <text evidence="4 13">Homodimer.</text>
</comment>
<feature type="binding site" evidence="12">
    <location>
        <position position="227"/>
    </location>
    <ligand>
        <name>Mg(2+)</name>
        <dbReference type="ChEBI" id="CHEBI:18420"/>
        <label>1</label>
    </ligand>
</feature>
<reference evidence="14 15" key="1">
    <citation type="journal article" date="2016" name="Proc. Natl. Acad. Sci. U.S.A.">
        <title>Comparative genomics of biotechnologically important yeasts.</title>
        <authorList>
            <person name="Riley R."/>
            <person name="Haridas S."/>
            <person name="Wolfe K.H."/>
            <person name="Lopes M.R."/>
            <person name="Hittinger C.T."/>
            <person name="Goeker M."/>
            <person name="Salamov A.A."/>
            <person name="Wisecaver J.H."/>
            <person name="Long T.M."/>
            <person name="Calvey C.H."/>
            <person name="Aerts A.L."/>
            <person name="Barry K.W."/>
            <person name="Choi C."/>
            <person name="Clum A."/>
            <person name="Coughlan A.Y."/>
            <person name="Deshpande S."/>
            <person name="Douglass A.P."/>
            <person name="Hanson S.J."/>
            <person name="Klenk H.-P."/>
            <person name="LaButti K.M."/>
            <person name="Lapidus A."/>
            <person name="Lindquist E.A."/>
            <person name="Lipzen A.M."/>
            <person name="Meier-Kolthoff J.P."/>
            <person name="Ohm R.A."/>
            <person name="Otillar R.P."/>
            <person name="Pangilinan J.L."/>
            <person name="Peng Y."/>
            <person name="Rokas A."/>
            <person name="Rosa C.A."/>
            <person name="Scheuner C."/>
            <person name="Sibirny A.A."/>
            <person name="Slot J.C."/>
            <person name="Stielow J.B."/>
            <person name="Sun H."/>
            <person name="Kurtzman C.P."/>
            <person name="Blackwell M."/>
            <person name="Grigoriev I.V."/>
            <person name="Jeffries T.W."/>
        </authorList>
    </citation>
    <scope>NUCLEOTIDE SEQUENCE [LARGE SCALE GENOMIC DNA]</scope>
    <source>
        <strain evidence="15">ATCC 58044 / CBS 1984 / NCYC 433 / NRRL Y-366-8</strain>
    </source>
</reference>
<comment type="cofactor">
    <cofactor evidence="12">
        <name>Mg(2+)</name>
        <dbReference type="ChEBI" id="CHEBI:18420"/>
    </cofactor>
</comment>
<feature type="active site" description="Nucleophile" evidence="10">
    <location>
        <position position="19"/>
    </location>
</feature>
<feature type="binding site" evidence="12">
    <location>
        <position position="17"/>
    </location>
    <ligand>
        <name>Mg(2+)</name>
        <dbReference type="ChEBI" id="CHEBI:18420"/>
        <label>1</label>
    </ligand>
</feature>
<feature type="binding site" evidence="11">
    <location>
        <position position="184"/>
    </location>
    <ligand>
        <name>alpha-D-mannose 1-phosphate</name>
        <dbReference type="ChEBI" id="CHEBI:58409"/>
    </ligand>
</feature>
<dbReference type="FunFam" id="3.30.1240.20:FF:000001">
    <property type="entry name" value="Phosphomannomutase"/>
    <property type="match status" value="1"/>
</dbReference>
<proteinExistence type="inferred from homology"/>
<dbReference type="RefSeq" id="XP_019039367.1">
    <property type="nucleotide sequence ID" value="XM_019181676.1"/>
</dbReference>
<dbReference type="Gene3D" id="3.40.50.1000">
    <property type="entry name" value="HAD superfamily/HAD-like"/>
    <property type="match status" value="1"/>
</dbReference>
<feature type="binding site" evidence="11">
    <location>
        <position position="186"/>
    </location>
    <ligand>
        <name>alpha-D-mannose 1-phosphate</name>
        <dbReference type="ChEBI" id="CHEBI:58409"/>
    </ligand>
</feature>
<dbReference type="GO" id="GO:0005829">
    <property type="term" value="C:cytosol"/>
    <property type="evidence" value="ECO:0007669"/>
    <property type="project" value="TreeGrafter"/>
</dbReference>
<comment type="function">
    <text evidence="13">Involved in the synthesis of the GDP-mannose and dolichol-phosphate-mannose required for a number of critical mannosyl transfer reactions.</text>
</comment>
<dbReference type="Gene3D" id="3.30.1240.20">
    <property type="match status" value="1"/>
</dbReference>
<evidence type="ECO:0000256" key="6">
    <source>
        <dbReference type="ARBA" id="ARBA00022490"/>
    </source>
</evidence>
<dbReference type="EC" id="5.4.2.8" evidence="5 13"/>
<evidence type="ECO:0000256" key="2">
    <source>
        <dbReference type="ARBA" id="ARBA00004699"/>
    </source>
</evidence>
<dbReference type="InterPro" id="IPR043169">
    <property type="entry name" value="PMM_cap"/>
</dbReference>
<evidence type="ECO:0000256" key="12">
    <source>
        <dbReference type="PIRSR" id="PIRSR605002-3"/>
    </source>
</evidence>
<dbReference type="AlphaFoldDB" id="A0A1E3P4G4"/>
<feature type="binding site" evidence="12">
    <location>
        <position position="225"/>
    </location>
    <ligand>
        <name>Mg(2+)</name>
        <dbReference type="ChEBI" id="CHEBI:18420"/>
        <label>1</label>
    </ligand>
</feature>
<dbReference type="EMBL" id="KV454210">
    <property type="protein sequence ID" value="ODQ60160.1"/>
    <property type="molecule type" value="Genomic_DNA"/>
</dbReference>
<dbReference type="PANTHER" id="PTHR10466:SF0">
    <property type="entry name" value="PHOSPHOMANNOMUTASE"/>
    <property type="match status" value="1"/>
</dbReference>
<evidence type="ECO:0000256" key="3">
    <source>
        <dbReference type="ARBA" id="ARBA00009736"/>
    </source>
</evidence>
<keyword evidence="9 13" id="KW-0413">Isomerase</keyword>
<comment type="subcellular location">
    <subcellularLocation>
        <location evidence="1 13">Cytoplasm</location>
    </subcellularLocation>
</comment>
<evidence type="ECO:0000256" key="8">
    <source>
        <dbReference type="ARBA" id="ARBA00022842"/>
    </source>
</evidence>
<dbReference type="PANTHER" id="PTHR10466">
    <property type="entry name" value="PHOSPHOMANNOMUTASE"/>
    <property type="match status" value="1"/>
</dbReference>
<dbReference type="GO" id="GO:0004615">
    <property type="term" value="F:phosphomannomutase activity"/>
    <property type="evidence" value="ECO:0007669"/>
    <property type="project" value="UniProtKB-EC"/>
</dbReference>
<keyword evidence="6 13" id="KW-0963">Cytoplasm</keyword>
<evidence type="ECO:0000256" key="1">
    <source>
        <dbReference type="ARBA" id="ARBA00004496"/>
    </source>
</evidence>